<keyword evidence="4" id="KW-1185">Reference proteome</keyword>
<evidence type="ECO:0000256" key="1">
    <source>
        <dbReference type="SAM" id="Coils"/>
    </source>
</evidence>
<evidence type="ECO:0000313" key="3">
    <source>
        <dbReference type="EMBL" id="MEL5988106.1"/>
    </source>
</evidence>
<evidence type="ECO:0000259" key="2">
    <source>
        <dbReference type="PROSITE" id="PS50965"/>
    </source>
</evidence>
<accession>A0ABU9LNA6</accession>
<feature type="domain" description="NERD" evidence="2">
    <location>
        <begin position="41"/>
        <end position="158"/>
    </location>
</feature>
<dbReference type="RefSeq" id="WP_342302853.1">
    <property type="nucleotide sequence ID" value="NZ_JBCEWA010000004.1"/>
</dbReference>
<organism evidence="3 4">
    <name type="scientific">Kurthia gibsonii</name>
    <dbReference type="NCBI Taxonomy" id="33946"/>
    <lineage>
        <taxon>Bacteria</taxon>
        <taxon>Bacillati</taxon>
        <taxon>Bacillota</taxon>
        <taxon>Bacilli</taxon>
        <taxon>Bacillales</taxon>
        <taxon>Caryophanaceae</taxon>
        <taxon>Kurthia</taxon>
    </lineage>
</organism>
<evidence type="ECO:0000313" key="4">
    <source>
        <dbReference type="Proteomes" id="UP001398420"/>
    </source>
</evidence>
<gene>
    <name evidence="3" type="ORF">AAF454_06710</name>
</gene>
<dbReference type="Proteomes" id="UP001398420">
    <property type="component" value="Unassembled WGS sequence"/>
</dbReference>
<protein>
    <submittedName>
        <fullName evidence="3">Nuclease-related domain-containing protein</fullName>
    </submittedName>
</protein>
<reference evidence="3 4" key="1">
    <citation type="submission" date="2024-04" db="EMBL/GenBank/DDBJ databases">
        <authorList>
            <person name="Wu Y.S."/>
            <person name="Zhang L."/>
        </authorList>
    </citation>
    <scope>NUCLEOTIDE SEQUENCE [LARGE SCALE GENOMIC DNA]</scope>
    <source>
        <strain evidence="3 4">KG-01</strain>
    </source>
</reference>
<comment type="caution">
    <text evidence="3">The sequence shown here is derived from an EMBL/GenBank/DDBJ whole genome shotgun (WGS) entry which is preliminary data.</text>
</comment>
<feature type="coiled-coil region" evidence="1">
    <location>
        <begin position="28"/>
        <end position="55"/>
    </location>
</feature>
<sequence>MFIILLTLCIFSSLIILYHRQKPLESIFQEDEAEVVTAEQRGEELENEIVDFLSQLPGQFVLYKNFYIPLPQNKWTEIDVLMIHEKGIFVFESKNYTGDIYGTIHDSHWTKSFSETFDQRFYSPVRQNATHIRALTALIGSVKPIYSVIVFGRDAAVHVDPMPADDIYICKITQLVFLYDVLQALPSQISVYALQTQLDPWQLTTEETKLEHVKNIKRTYGNKAIS</sequence>
<dbReference type="InterPro" id="IPR011528">
    <property type="entry name" value="NERD"/>
</dbReference>
<dbReference type="PROSITE" id="PS50965">
    <property type="entry name" value="NERD"/>
    <property type="match status" value="1"/>
</dbReference>
<proteinExistence type="predicted"/>
<dbReference type="EMBL" id="JBCEWA010000004">
    <property type="protein sequence ID" value="MEL5988106.1"/>
    <property type="molecule type" value="Genomic_DNA"/>
</dbReference>
<name>A0ABU9LNA6_9BACL</name>
<keyword evidence="1" id="KW-0175">Coiled coil</keyword>
<dbReference type="Pfam" id="PF08378">
    <property type="entry name" value="NERD"/>
    <property type="match status" value="1"/>
</dbReference>